<name>A0A2G8LAQ0_STIJA</name>
<dbReference type="SUPFAM" id="SSF51735">
    <property type="entry name" value="NAD(P)-binding Rossmann-fold domains"/>
    <property type="match status" value="1"/>
</dbReference>
<evidence type="ECO:0000256" key="18">
    <source>
        <dbReference type="ARBA" id="ARBA00048739"/>
    </source>
</evidence>
<evidence type="ECO:0000256" key="5">
    <source>
        <dbReference type="ARBA" id="ARBA00040276"/>
    </source>
</evidence>
<evidence type="ECO:0000256" key="8">
    <source>
        <dbReference type="ARBA" id="ARBA00045705"/>
    </source>
</evidence>
<dbReference type="STRING" id="307972.A0A2G8LAQ0"/>
<evidence type="ECO:0000256" key="9">
    <source>
        <dbReference type="ARBA" id="ARBA00047325"/>
    </source>
</evidence>
<gene>
    <name evidence="23" type="ORF">BSL78_05726</name>
</gene>
<dbReference type="GO" id="GO:0005737">
    <property type="term" value="C:cytoplasm"/>
    <property type="evidence" value="ECO:0007669"/>
    <property type="project" value="TreeGrafter"/>
</dbReference>
<dbReference type="AlphaFoldDB" id="A0A2G8LAQ0"/>
<dbReference type="InterPro" id="IPR002347">
    <property type="entry name" value="SDR_fam"/>
</dbReference>
<evidence type="ECO:0000256" key="13">
    <source>
        <dbReference type="ARBA" id="ARBA00048144"/>
    </source>
</evidence>
<comment type="catalytic activity">
    <reaction evidence="11">
        <text>14-hydroxy-(4Z,7Z,10Z,12E,16Z,19Z)-docosahexaenoate + NAD(+) = 14-oxo-(4Z,7Z,10Z,12E,16Z,19Z)-docosahexaenoate + NADH + H(+)</text>
        <dbReference type="Rhea" id="RHEA:48952"/>
        <dbReference type="ChEBI" id="CHEBI:15378"/>
        <dbReference type="ChEBI" id="CHEBI:57540"/>
        <dbReference type="ChEBI" id="CHEBI:57945"/>
        <dbReference type="ChEBI" id="CHEBI:90866"/>
        <dbReference type="ChEBI" id="CHEBI:90867"/>
    </reaction>
    <physiologicalReaction direction="left-to-right" evidence="11">
        <dbReference type="Rhea" id="RHEA:48953"/>
    </physiologicalReaction>
</comment>
<dbReference type="PANTHER" id="PTHR44229">
    <property type="entry name" value="15-HYDROXYPROSTAGLANDIN DEHYDROGENASE [NAD(+)]"/>
    <property type="match status" value="1"/>
</dbReference>
<evidence type="ECO:0000313" key="24">
    <source>
        <dbReference type="Proteomes" id="UP000230750"/>
    </source>
</evidence>
<organism evidence="23 24">
    <name type="scientific">Stichopus japonicus</name>
    <name type="common">Sea cucumber</name>
    <dbReference type="NCBI Taxonomy" id="307972"/>
    <lineage>
        <taxon>Eukaryota</taxon>
        <taxon>Metazoa</taxon>
        <taxon>Echinodermata</taxon>
        <taxon>Eleutherozoa</taxon>
        <taxon>Echinozoa</taxon>
        <taxon>Holothuroidea</taxon>
        <taxon>Aspidochirotacea</taxon>
        <taxon>Aspidochirotida</taxon>
        <taxon>Stichopodidae</taxon>
        <taxon>Apostichopus</taxon>
    </lineage>
</organism>
<dbReference type="EC" id="1.1.1.232" evidence="4"/>
<reference evidence="23 24" key="1">
    <citation type="journal article" date="2017" name="PLoS Biol.">
        <title>The sea cucumber genome provides insights into morphological evolution and visceral regeneration.</title>
        <authorList>
            <person name="Zhang X."/>
            <person name="Sun L."/>
            <person name="Yuan J."/>
            <person name="Sun Y."/>
            <person name="Gao Y."/>
            <person name="Zhang L."/>
            <person name="Li S."/>
            <person name="Dai H."/>
            <person name="Hamel J.F."/>
            <person name="Liu C."/>
            <person name="Yu Y."/>
            <person name="Liu S."/>
            <person name="Lin W."/>
            <person name="Guo K."/>
            <person name="Jin S."/>
            <person name="Xu P."/>
            <person name="Storey K.B."/>
            <person name="Huan P."/>
            <person name="Zhang T."/>
            <person name="Zhou Y."/>
            <person name="Zhang J."/>
            <person name="Lin C."/>
            <person name="Li X."/>
            <person name="Xing L."/>
            <person name="Huo D."/>
            <person name="Sun M."/>
            <person name="Wang L."/>
            <person name="Mercier A."/>
            <person name="Li F."/>
            <person name="Yang H."/>
            <person name="Xiang J."/>
        </authorList>
    </citation>
    <scope>NUCLEOTIDE SEQUENCE [LARGE SCALE GENOMIC DNA]</scope>
    <source>
        <strain evidence="23">Shaxun</strain>
        <tissue evidence="23">Muscle</tissue>
    </source>
</reference>
<evidence type="ECO:0000256" key="2">
    <source>
        <dbReference type="ARBA" id="ARBA00023002"/>
    </source>
</evidence>
<evidence type="ECO:0000256" key="4">
    <source>
        <dbReference type="ARBA" id="ARBA00039060"/>
    </source>
</evidence>
<dbReference type="EMBL" id="MRZV01000145">
    <property type="protein sequence ID" value="PIK57337.1"/>
    <property type="molecule type" value="Genomic_DNA"/>
</dbReference>
<comment type="catalytic activity">
    <reaction evidence="14">
        <text>resolvin D1 + NAD(+) = 17-oxoresolvin D1 + NADH + H(+)</text>
        <dbReference type="Rhea" id="RHEA:50128"/>
        <dbReference type="ChEBI" id="CHEBI:15378"/>
        <dbReference type="ChEBI" id="CHEBI:57540"/>
        <dbReference type="ChEBI" id="CHEBI:57945"/>
        <dbReference type="ChEBI" id="CHEBI:132079"/>
        <dbReference type="ChEBI" id="CHEBI:132081"/>
    </reaction>
    <physiologicalReaction direction="left-to-right" evidence="14">
        <dbReference type="Rhea" id="RHEA:50129"/>
    </physiologicalReaction>
</comment>
<dbReference type="Proteomes" id="UP000230750">
    <property type="component" value="Unassembled WGS sequence"/>
</dbReference>
<sequence>MKVEGTVALVTGAAQGIGRSLTERLLELGAKWVSIIDIDKKLGGTLAEELAEKYGKGRVGFMWCDIAYGDKLADVFEETYKKHNRLDIVVNNAAIQDETQWEATVQVNYLAVVRGIRLAKKYMSTENGGKGGVVINTASCNGFRKAWVPVYASTKAAIISLSRCLPEGDSAFIKGGMRVGAICPGYVETVLGKAGNIYFQMTIGLYQYRKSIVRVKESV</sequence>
<comment type="catalytic activity">
    <reaction evidence="15">
        <text>resolvin D2 + NAD(+) = 7-oxoresolvin D2 + NADH + H(+)</text>
        <dbReference type="Rhea" id="RHEA:53584"/>
        <dbReference type="ChEBI" id="CHEBI:15378"/>
        <dbReference type="ChEBI" id="CHEBI:57540"/>
        <dbReference type="ChEBI" id="CHEBI:57945"/>
        <dbReference type="ChEBI" id="CHEBI:133367"/>
        <dbReference type="ChEBI" id="CHEBI:137497"/>
    </reaction>
    <physiologicalReaction direction="left-to-right" evidence="15">
        <dbReference type="Rhea" id="RHEA:53585"/>
    </physiologicalReaction>
</comment>
<comment type="catalytic activity">
    <reaction evidence="17">
        <text>prostaglandin A1 + NAD(+) = 15-oxo-prostaglandin A1 + NADH + H(+)</text>
        <dbReference type="Rhea" id="RHEA:41263"/>
        <dbReference type="ChEBI" id="CHEBI:15378"/>
        <dbReference type="ChEBI" id="CHEBI:57398"/>
        <dbReference type="ChEBI" id="CHEBI:57540"/>
        <dbReference type="ChEBI" id="CHEBI:57945"/>
        <dbReference type="ChEBI" id="CHEBI:85072"/>
    </reaction>
    <physiologicalReaction direction="left-to-right" evidence="17">
        <dbReference type="Rhea" id="RHEA:41264"/>
    </physiologicalReaction>
</comment>
<keyword evidence="24" id="KW-1185">Reference proteome</keyword>
<evidence type="ECO:0000256" key="3">
    <source>
        <dbReference type="ARBA" id="ARBA00038968"/>
    </source>
</evidence>
<evidence type="ECO:0000256" key="11">
    <source>
        <dbReference type="ARBA" id="ARBA00048008"/>
    </source>
</evidence>
<evidence type="ECO:0000256" key="14">
    <source>
        <dbReference type="ARBA" id="ARBA00048170"/>
    </source>
</evidence>
<dbReference type="OrthoDB" id="4131217at2759"/>
<comment type="catalytic activity">
    <reaction evidence="19">
        <text>resolvin D2 + NAD(+) = 16-oxoresolvin D2 + NADH + H(+)</text>
        <dbReference type="Rhea" id="RHEA:53588"/>
        <dbReference type="ChEBI" id="CHEBI:15378"/>
        <dbReference type="ChEBI" id="CHEBI:57540"/>
        <dbReference type="ChEBI" id="CHEBI:57945"/>
        <dbReference type="ChEBI" id="CHEBI:133367"/>
        <dbReference type="ChEBI" id="CHEBI:137498"/>
    </reaction>
    <physiologicalReaction direction="left-to-right" evidence="19">
        <dbReference type="Rhea" id="RHEA:53589"/>
    </physiologicalReaction>
</comment>
<dbReference type="PANTHER" id="PTHR44229:SF4">
    <property type="entry name" value="15-HYDROXYPROSTAGLANDIN DEHYDROGENASE [NAD(+)]"/>
    <property type="match status" value="1"/>
</dbReference>
<comment type="caution">
    <text evidence="23">The sequence shown here is derived from an EMBL/GenBank/DDBJ whole genome shotgun (WGS) entry which is preliminary data.</text>
</comment>
<evidence type="ECO:0000256" key="12">
    <source>
        <dbReference type="ARBA" id="ARBA00048140"/>
    </source>
</evidence>
<evidence type="ECO:0000256" key="6">
    <source>
        <dbReference type="ARBA" id="ARBA00041812"/>
    </source>
</evidence>
<dbReference type="EC" id="1.1.1.141" evidence="3"/>
<comment type="catalytic activity">
    <reaction evidence="18">
        <text>prostaglandin E2 + NAD(+) = 15-oxoprostaglandin E2 + NADH + H(+)</text>
        <dbReference type="Rhea" id="RHEA:11876"/>
        <dbReference type="ChEBI" id="CHEBI:15378"/>
        <dbReference type="ChEBI" id="CHEBI:57400"/>
        <dbReference type="ChEBI" id="CHEBI:57540"/>
        <dbReference type="ChEBI" id="CHEBI:57945"/>
        <dbReference type="ChEBI" id="CHEBI:606564"/>
        <dbReference type="EC" id="1.1.1.141"/>
    </reaction>
    <physiologicalReaction direction="left-to-right" evidence="18">
        <dbReference type="Rhea" id="RHEA:11877"/>
    </physiologicalReaction>
</comment>
<comment type="similarity">
    <text evidence="1 22">Belongs to the short-chain dehydrogenases/reductases (SDR) family.</text>
</comment>
<comment type="catalytic activity">
    <reaction evidence="12">
        <text>15-oxo-(5S,6R)-dihydroxy-(7E,9E,11Z)-eicosatrienoate + NADH + H(+) = (5S,6R,15S)-trihydroxy-(7E,9E,11Z)-eicosatrienoate + NAD(+)</text>
        <dbReference type="Rhea" id="RHEA:41596"/>
        <dbReference type="ChEBI" id="CHEBI:15378"/>
        <dbReference type="ChEBI" id="CHEBI:57540"/>
        <dbReference type="ChEBI" id="CHEBI:57945"/>
        <dbReference type="ChEBI" id="CHEBI:78325"/>
        <dbReference type="ChEBI" id="CHEBI:78329"/>
    </reaction>
    <physiologicalReaction direction="left-to-right" evidence="12">
        <dbReference type="Rhea" id="RHEA:41597"/>
    </physiologicalReaction>
</comment>
<dbReference type="Pfam" id="PF00106">
    <property type="entry name" value="adh_short"/>
    <property type="match status" value="1"/>
</dbReference>
<dbReference type="PRINTS" id="PR00081">
    <property type="entry name" value="GDHRDH"/>
</dbReference>
<comment type="catalytic activity">
    <reaction evidence="20">
        <text>(15S)-hydroxy-(5Z,8Z,11Z,13E)-eicosatetraenoate + NAD(+) = 15-oxo-(5Z,8Z,11Z,13E)-eicosatetraenoate + NADH + H(+)</text>
        <dbReference type="Rhea" id="RHEA:23260"/>
        <dbReference type="ChEBI" id="CHEBI:15378"/>
        <dbReference type="ChEBI" id="CHEBI:57409"/>
        <dbReference type="ChEBI" id="CHEBI:57410"/>
        <dbReference type="ChEBI" id="CHEBI:57540"/>
        <dbReference type="ChEBI" id="CHEBI:57945"/>
        <dbReference type="EC" id="1.1.1.232"/>
    </reaction>
    <physiologicalReaction direction="left-to-right" evidence="20">
        <dbReference type="Rhea" id="RHEA:23261"/>
    </physiologicalReaction>
</comment>
<comment type="catalytic activity">
    <reaction evidence="21">
        <text>resolvin E1 + NAD(+) = 18-oxo-resolvin E1 + NADH + H(+)</text>
        <dbReference type="Rhea" id="RHEA:49244"/>
        <dbReference type="ChEBI" id="CHEBI:15378"/>
        <dbReference type="ChEBI" id="CHEBI:57540"/>
        <dbReference type="ChEBI" id="CHEBI:57945"/>
        <dbReference type="ChEBI" id="CHEBI:91000"/>
        <dbReference type="ChEBI" id="CHEBI:91001"/>
    </reaction>
    <physiologicalReaction direction="left-to-right" evidence="21">
        <dbReference type="Rhea" id="RHEA:49245"/>
    </physiologicalReaction>
</comment>
<comment type="catalytic activity">
    <reaction evidence="13">
        <text>(11R)-hydroxy-(5Z,8Z,12E,14Z)-eicosatetraenoate + NAD(+) = 11-oxo-(5Z,8Z,12E,14Z)-eicosatetraenoate + NADH + H(+)</text>
        <dbReference type="Rhea" id="RHEA:48640"/>
        <dbReference type="ChEBI" id="CHEBI:15378"/>
        <dbReference type="ChEBI" id="CHEBI:57540"/>
        <dbReference type="ChEBI" id="CHEBI:57945"/>
        <dbReference type="ChEBI" id="CHEBI:78836"/>
        <dbReference type="ChEBI" id="CHEBI:90697"/>
    </reaction>
    <physiologicalReaction direction="left-to-right" evidence="13">
        <dbReference type="Rhea" id="RHEA:48641"/>
    </physiologicalReaction>
</comment>
<evidence type="ECO:0000256" key="19">
    <source>
        <dbReference type="ARBA" id="ARBA00048921"/>
    </source>
</evidence>
<evidence type="ECO:0000313" key="23">
    <source>
        <dbReference type="EMBL" id="PIK57337.1"/>
    </source>
</evidence>
<comment type="catalytic activity">
    <reaction evidence="10">
        <text>resolvin D1 + NAD(+) = 8-oxoresolvin D1 + NADH + H(+)</text>
        <dbReference type="Rhea" id="RHEA:50124"/>
        <dbReference type="ChEBI" id="CHEBI:15378"/>
        <dbReference type="ChEBI" id="CHEBI:57540"/>
        <dbReference type="ChEBI" id="CHEBI:57945"/>
        <dbReference type="ChEBI" id="CHEBI:132079"/>
        <dbReference type="ChEBI" id="CHEBI:132080"/>
    </reaction>
    <physiologicalReaction direction="left-to-right" evidence="10">
        <dbReference type="Rhea" id="RHEA:50125"/>
    </physiologicalReaction>
</comment>
<evidence type="ECO:0000256" key="7">
    <source>
        <dbReference type="ARBA" id="ARBA00042026"/>
    </source>
</evidence>
<comment type="catalytic activity">
    <reaction evidence="16">
        <text>lipoxin A4 + NAD(+) = 15-oxo-(5S,6R)-dihydroxy-(7E,9E,11Z,13E)-eicosatetraenoate + NADH + H(+)</text>
        <dbReference type="Rhea" id="RHEA:41572"/>
        <dbReference type="ChEBI" id="CHEBI:15378"/>
        <dbReference type="ChEBI" id="CHEBI:57540"/>
        <dbReference type="ChEBI" id="CHEBI:57945"/>
        <dbReference type="ChEBI" id="CHEBI:67026"/>
        <dbReference type="ChEBI" id="CHEBI:78311"/>
    </reaction>
    <physiologicalReaction direction="left-to-right" evidence="16">
        <dbReference type="Rhea" id="RHEA:41573"/>
    </physiologicalReaction>
</comment>
<evidence type="ECO:0000256" key="1">
    <source>
        <dbReference type="ARBA" id="ARBA00006484"/>
    </source>
</evidence>
<dbReference type="InterPro" id="IPR036291">
    <property type="entry name" value="NAD(P)-bd_dom_sf"/>
</dbReference>
<evidence type="ECO:0000256" key="20">
    <source>
        <dbReference type="ARBA" id="ARBA00049151"/>
    </source>
</evidence>
<keyword evidence="2" id="KW-0560">Oxidoreductase</keyword>
<accession>A0A2G8LAQ0</accession>
<dbReference type="GO" id="GO:0016404">
    <property type="term" value="F:15-hydroxyprostaglandin dehydrogenase (NAD+) activity"/>
    <property type="evidence" value="ECO:0007669"/>
    <property type="project" value="UniProtKB-EC"/>
</dbReference>
<dbReference type="PRINTS" id="PR00080">
    <property type="entry name" value="SDRFAMILY"/>
</dbReference>
<proteinExistence type="inferred from homology"/>
<evidence type="ECO:0000256" key="10">
    <source>
        <dbReference type="ARBA" id="ARBA00047672"/>
    </source>
</evidence>
<dbReference type="Gene3D" id="3.40.50.720">
    <property type="entry name" value="NAD(P)-binding Rossmann-like Domain"/>
    <property type="match status" value="1"/>
</dbReference>
<evidence type="ECO:0000256" key="22">
    <source>
        <dbReference type="RuleBase" id="RU000363"/>
    </source>
</evidence>
<evidence type="ECO:0000256" key="16">
    <source>
        <dbReference type="ARBA" id="ARBA00048535"/>
    </source>
</evidence>
<comment type="function">
    <text evidence="8">Catalyzes the NAD-dependent dehydrogenation (oxidation) of a broad array of hydroxylated polyunsaturated fatty acids (mainly eicosanoids and docosanoids, including prostaglandins, lipoxins and resolvins), yielding their corresponding keto (oxo) metabolites. Decreases the levels of the pro-proliferative prostaglandins such as prostaglandin E2 (whose activity is increased in cancer because of an increase in the expression of cyclooxygenase 2) and generates oxo-fatty acid products that can profoundly influence cell function by abrogating pro-inflammatory cytokine expression. Converts resolvins E1, D1 and D2 to their oxo products, which represents a mode of resolvin inactivation. Resolvin E1 plays important roles during the resolution phase of acute inflammation, while resolvins D1 and D2 have a unique role in obesity-induced adipose inflammation.</text>
</comment>
<dbReference type="GO" id="GO:0047034">
    <property type="term" value="F:15-hydroxyicosatetraenoate dehydrogenase activity"/>
    <property type="evidence" value="ECO:0007669"/>
    <property type="project" value="UniProtKB-EC"/>
</dbReference>
<evidence type="ECO:0000256" key="17">
    <source>
        <dbReference type="ARBA" id="ARBA00048611"/>
    </source>
</evidence>
<evidence type="ECO:0000256" key="21">
    <source>
        <dbReference type="ARBA" id="ARBA00049188"/>
    </source>
</evidence>
<protein>
    <recommendedName>
        <fullName evidence="5">15-hydroxyprostaglandin dehydrogenase [NAD(+)]</fullName>
        <ecNumber evidence="3">1.1.1.141</ecNumber>
        <ecNumber evidence="4">1.1.1.232</ecNumber>
    </recommendedName>
    <alternativeName>
        <fullName evidence="7">Eicosanoid/docosanoid dehydrogenase [NAD(+)]</fullName>
    </alternativeName>
    <alternativeName>
        <fullName evidence="6">Prostaglandin dehydrogenase 1</fullName>
    </alternativeName>
</protein>
<comment type="catalytic activity">
    <reaction evidence="9">
        <text>prostaglandin E1 + NAD(+) = 15-oxoprostaglandin E1 + NADH + H(+)</text>
        <dbReference type="Rhea" id="RHEA:16477"/>
        <dbReference type="ChEBI" id="CHEBI:15378"/>
        <dbReference type="ChEBI" id="CHEBI:57397"/>
        <dbReference type="ChEBI" id="CHEBI:57401"/>
        <dbReference type="ChEBI" id="CHEBI:57540"/>
        <dbReference type="ChEBI" id="CHEBI:57945"/>
    </reaction>
    <physiologicalReaction direction="left-to-right" evidence="9">
        <dbReference type="Rhea" id="RHEA:16478"/>
    </physiologicalReaction>
</comment>
<evidence type="ECO:0000256" key="15">
    <source>
        <dbReference type="ARBA" id="ARBA00048393"/>
    </source>
</evidence>